<feature type="transmembrane region" description="Helical" evidence="1">
    <location>
        <begin position="32"/>
        <end position="52"/>
    </location>
</feature>
<dbReference type="EMBL" id="BSTJ01000020">
    <property type="protein sequence ID" value="GLY81522.1"/>
    <property type="molecule type" value="Genomic_DNA"/>
</dbReference>
<dbReference type="AlphaFoldDB" id="A0A9W6W1W6"/>
<comment type="caution">
    <text evidence="3">The sequence shown here is derived from an EMBL/GenBank/DDBJ whole genome shotgun (WGS) entry which is preliminary data.</text>
</comment>
<evidence type="ECO:0000256" key="1">
    <source>
        <dbReference type="SAM" id="Phobius"/>
    </source>
</evidence>
<keyword evidence="4" id="KW-1185">Reference proteome</keyword>
<evidence type="ECO:0000313" key="4">
    <source>
        <dbReference type="Proteomes" id="UP001165074"/>
    </source>
</evidence>
<keyword evidence="1" id="KW-1133">Transmembrane helix</keyword>
<evidence type="ECO:0000313" key="3">
    <source>
        <dbReference type="EMBL" id="GLY87819.1"/>
    </source>
</evidence>
<keyword evidence="1" id="KW-0472">Membrane</keyword>
<dbReference type="EMBL" id="BSTK01000009">
    <property type="protein sequence ID" value="GLY87819.1"/>
    <property type="molecule type" value="Genomic_DNA"/>
</dbReference>
<evidence type="ECO:0000313" key="2">
    <source>
        <dbReference type="EMBL" id="GLY81522.1"/>
    </source>
</evidence>
<protein>
    <submittedName>
        <fullName evidence="3">Uncharacterized protein</fullName>
    </submittedName>
</protein>
<reference evidence="2" key="1">
    <citation type="submission" date="2023-03" db="EMBL/GenBank/DDBJ databases">
        <title>Actinoallomurus iriomotensis NBRC 103681.</title>
        <authorList>
            <person name="Ichikawa N."/>
            <person name="Sato H."/>
            <person name="Tonouchi N."/>
        </authorList>
    </citation>
    <scope>NUCLEOTIDE SEQUENCE</scope>
    <source>
        <strain evidence="2">NBRC 103681</strain>
    </source>
</reference>
<dbReference type="Proteomes" id="UP001165074">
    <property type="component" value="Unassembled WGS sequence"/>
</dbReference>
<organism evidence="3 4">
    <name type="scientific">Actinoallomurus iriomotensis</name>
    <dbReference type="NCBI Taxonomy" id="478107"/>
    <lineage>
        <taxon>Bacteria</taxon>
        <taxon>Bacillati</taxon>
        <taxon>Actinomycetota</taxon>
        <taxon>Actinomycetes</taxon>
        <taxon>Streptosporangiales</taxon>
        <taxon>Thermomonosporaceae</taxon>
        <taxon>Actinoallomurus</taxon>
    </lineage>
</organism>
<reference evidence="3" key="2">
    <citation type="submission" date="2023-03" db="EMBL/GenBank/DDBJ databases">
        <title>Actinoallomurus iriomotensis NBRC 103684.</title>
        <authorList>
            <person name="Ichikawa N."/>
            <person name="Sato H."/>
            <person name="Tonouchi N."/>
        </authorList>
    </citation>
    <scope>NUCLEOTIDE SEQUENCE</scope>
    <source>
        <strain evidence="3">NBRC 103684</strain>
    </source>
</reference>
<keyword evidence="1" id="KW-0812">Transmembrane</keyword>
<dbReference type="RefSeq" id="WP_285577200.1">
    <property type="nucleotide sequence ID" value="NZ_BSTJ01000020.1"/>
</dbReference>
<sequence length="64" mass="7198">MLAIVAAICFAVALLCDWLGTGSDFFNYQTLDTLGFLLIALHLAGFGAGYDWRGRSRSWRSRRR</sequence>
<proteinExistence type="predicted"/>
<name>A0A9W6W1W6_9ACTN</name>
<gene>
    <name evidence="2" type="ORF">Airi01_097890</name>
    <name evidence="3" type="ORF">Airi02_057480</name>
</gene>
<dbReference type="Proteomes" id="UP001165135">
    <property type="component" value="Unassembled WGS sequence"/>
</dbReference>
<accession>A0A9W6W1W6</accession>